<dbReference type="GeneID" id="105441591"/>
<reference evidence="2" key="1">
    <citation type="submission" date="2015-02" db="EMBL/GenBank/DDBJ databases">
        <title>Genome sequencing for Strongylocentrotus purpuratus.</title>
        <authorList>
            <person name="Murali S."/>
            <person name="Liu Y."/>
            <person name="Vee V."/>
            <person name="English A."/>
            <person name="Wang M."/>
            <person name="Skinner E."/>
            <person name="Han Y."/>
            <person name="Muzny D.M."/>
            <person name="Worley K.C."/>
            <person name="Gibbs R.A."/>
        </authorList>
    </citation>
    <scope>NUCLEOTIDE SEQUENCE</scope>
</reference>
<evidence type="ECO:0000313" key="1">
    <source>
        <dbReference type="EnsemblMetazoa" id="XP_011671137"/>
    </source>
</evidence>
<evidence type="ECO:0000313" key="2">
    <source>
        <dbReference type="Proteomes" id="UP000007110"/>
    </source>
</evidence>
<name>A0A7M7LW11_STRPU</name>
<dbReference type="InParanoid" id="A0A7M7LW11"/>
<accession>A0A7M7LW11</accession>
<sequence>MSHHLTQESMKEICKELHIAYSDDDAKDERKRFDSLCEWKSETTEKPLEEKFMQLSSVLQSNNLRGVLPTMRGPYIYKAELVDLAFHLLMHDLFPIAKKLQINATELKSYRPTFRPSHLEIGTIKLLITDVCAPLEGQLLQFVGEDYKRSLFYNSIAVHHYRNVAITGLFEYNMSYGELCYISVATNQSAGRRADQATSCMLAEESGNFVDALQQTDQEIADYIDAAHSFTSFELVKIWKEKPRSSVFNYRAALARELRRNGKPGLADEIIAGEYITEHTSLAFIEHIVWGSTHDQRRILGELLQLSGDEELWHMTTPYNEISRQIYDWVANWTIGMRGSWHNVLAKMNPKMIAMAEKHRDLNDKLVEHGFLDLAREIMIIEQQLGCKYFMKNAQEI</sequence>
<dbReference type="AlphaFoldDB" id="A0A7M7LW11"/>
<keyword evidence="2" id="KW-1185">Reference proteome</keyword>
<dbReference type="RefSeq" id="XP_011671137.2">
    <property type="nucleotide sequence ID" value="XM_011672835.2"/>
</dbReference>
<dbReference type="EnsemblMetazoa" id="XM_011672835">
    <property type="protein sequence ID" value="XP_011671137"/>
    <property type="gene ID" value="LOC105441591"/>
</dbReference>
<dbReference type="KEGG" id="spu:105441591"/>
<protein>
    <submittedName>
        <fullName evidence="1">Uncharacterized protein</fullName>
    </submittedName>
</protein>
<dbReference type="Proteomes" id="UP000007110">
    <property type="component" value="Unassembled WGS sequence"/>
</dbReference>
<organism evidence="1 2">
    <name type="scientific">Strongylocentrotus purpuratus</name>
    <name type="common">Purple sea urchin</name>
    <dbReference type="NCBI Taxonomy" id="7668"/>
    <lineage>
        <taxon>Eukaryota</taxon>
        <taxon>Metazoa</taxon>
        <taxon>Echinodermata</taxon>
        <taxon>Eleutherozoa</taxon>
        <taxon>Echinozoa</taxon>
        <taxon>Echinoidea</taxon>
        <taxon>Euechinoidea</taxon>
        <taxon>Echinacea</taxon>
        <taxon>Camarodonta</taxon>
        <taxon>Echinidea</taxon>
        <taxon>Strongylocentrotidae</taxon>
        <taxon>Strongylocentrotus</taxon>
    </lineage>
</organism>
<reference evidence="1" key="2">
    <citation type="submission" date="2021-01" db="UniProtKB">
        <authorList>
            <consortium name="EnsemblMetazoa"/>
        </authorList>
    </citation>
    <scope>IDENTIFICATION</scope>
</reference>
<proteinExistence type="predicted"/>